<feature type="transmembrane region" description="Helical" evidence="2">
    <location>
        <begin position="894"/>
        <end position="918"/>
    </location>
</feature>
<feature type="region of interest" description="Disordered" evidence="1">
    <location>
        <begin position="651"/>
        <end position="709"/>
    </location>
</feature>
<keyword evidence="2" id="KW-1133">Transmembrane helix</keyword>
<dbReference type="InterPro" id="IPR036465">
    <property type="entry name" value="vWFA_dom_sf"/>
</dbReference>
<evidence type="ECO:0000313" key="5">
    <source>
        <dbReference type="EMBL" id="OBJ86657.1"/>
    </source>
</evidence>
<dbReference type="AlphaFoldDB" id="A0A1A3KN96"/>
<keyword evidence="2" id="KW-0812">Transmembrane</keyword>
<organism evidence="5 6">
    <name type="scientific">Mycobacterium asiaticum</name>
    <dbReference type="NCBI Taxonomy" id="1790"/>
    <lineage>
        <taxon>Bacteria</taxon>
        <taxon>Bacillati</taxon>
        <taxon>Actinomycetota</taxon>
        <taxon>Actinomycetes</taxon>
        <taxon>Mycobacteriales</taxon>
        <taxon>Mycobacteriaceae</taxon>
        <taxon>Mycobacterium</taxon>
    </lineage>
</organism>
<dbReference type="SMART" id="SM00609">
    <property type="entry name" value="VIT"/>
    <property type="match status" value="1"/>
</dbReference>
<dbReference type="Pfam" id="PF08487">
    <property type="entry name" value="VIT"/>
    <property type="match status" value="1"/>
</dbReference>
<dbReference type="InterPro" id="IPR002035">
    <property type="entry name" value="VWF_A"/>
</dbReference>
<accession>A0A1A3KN96</accession>
<dbReference type="PANTHER" id="PTHR45737:SF6">
    <property type="entry name" value="VON WILLEBRAND FACTOR A DOMAIN-CONTAINING PROTEIN 5A"/>
    <property type="match status" value="1"/>
</dbReference>
<evidence type="ECO:0008006" key="7">
    <source>
        <dbReference type="Google" id="ProtNLM"/>
    </source>
</evidence>
<evidence type="ECO:0000256" key="1">
    <source>
        <dbReference type="SAM" id="MobiDB-lite"/>
    </source>
</evidence>
<dbReference type="EMBL" id="LZLM01000058">
    <property type="protein sequence ID" value="OBJ86657.1"/>
    <property type="molecule type" value="Genomic_DNA"/>
</dbReference>
<dbReference type="Pfam" id="PF00092">
    <property type="entry name" value="VWA"/>
    <property type="match status" value="1"/>
</dbReference>
<sequence>MTVRITSPTDAASATDGHLGALRTERGNLPLDRIDIRVDVTGLTGQVELTQDFVNAFDVPLEASYVFPLPDQSAVTDLRLTLDGRIVPAELKEREEARRGYDTSVTAGRRASITEEERPDVFTIRVGNIKPGERVSATITLAIPLSCEDGEATFRFPLVVAPRYIPGEPLADAAVGDGYAADTDAVPDASRITPPVLLPGFPHRIPLNIDIGIDSAELSDVTSNLPTETTDDGRLKVLTGARAARDLVLRMPYAAKDSLLLVPDADGDEGIYLLTVQPPVSNPTALPRNLVLLLDCSDSMSGWKMSAARRAAARIVDSLTAADRFTVLTFADRIDRPAGLPDGLVVANDRNRFRAVEHLTRVEAEGDTGLFAPLQEALTLLRDAKHATVVLISDGQVGNEDQILRGLTADLQRVRLHAVGIDQAANAGFLRRLATVGGGHCDLVESEDRLDEALQAMQRRIDAPLVRALSLHSDGLSLLDDTASPARLPDLLPGVPLVVAGRYRGSADGSLTVRGVDRDGADWSVMVVGQRASVPTIRALWARAHLRDLEDRHASSQDRAARIVETSLRFGVLSRFTAYVAADDRIVATGELQHRVMQPVEIPAGWTLDAKNIGAKHPEPKPPRTVKLRNVIAVVVAGAVLLGGGGIWSLSRDGSSPATRDGVAAGKLTESPNQYRPEPSSGLPATLGGGIADNTTVAPAPLAPPTDTTMKRDIVTNGSLQLVVAEPGPVADRLITAVTDTGGRVDSRTERFGSSSPVVSLVLRIPADKLDAVLADAKKLGSVQSMSINHTDVTTQRVDLDARIDALQTSVKRLLELMSKAGNVADLLSAESQLTQRQAELDSLKAQRSALGDEISYATINVNISTESKEAPQGFFVALERGGHSLLGAAHAGLLLIGFLLPWLVLLSVPVFVLVLWLRRKAAKGAAKAKA</sequence>
<dbReference type="PROSITE" id="PS50234">
    <property type="entry name" value="VWFA"/>
    <property type="match status" value="1"/>
</dbReference>
<evidence type="ECO:0000313" key="6">
    <source>
        <dbReference type="Proteomes" id="UP000093925"/>
    </source>
</evidence>
<dbReference type="PANTHER" id="PTHR45737">
    <property type="entry name" value="VON WILLEBRAND FACTOR A DOMAIN-CONTAINING PROTEIN 5A"/>
    <property type="match status" value="1"/>
</dbReference>
<reference evidence="5 6" key="1">
    <citation type="submission" date="2016-06" db="EMBL/GenBank/DDBJ databases">
        <authorList>
            <person name="Kjaerup R.B."/>
            <person name="Dalgaard T.S."/>
            <person name="Juul-Madsen H.R."/>
        </authorList>
    </citation>
    <scope>NUCLEOTIDE SEQUENCE [LARGE SCALE GENOMIC DNA]</scope>
    <source>
        <strain evidence="5 6">1276495.2</strain>
    </source>
</reference>
<evidence type="ECO:0000259" key="3">
    <source>
        <dbReference type="PROSITE" id="PS50234"/>
    </source>
</evidence>
<proteinExistence type="predicted"/>
<feature type="domain" description="VIT" evidence="4">
    <location>
        <begin position="15"/>
        <end position="143"/>
    </location>
</feature>
<protein>
    <recommendedName>
        <fullName evidence="7">DUF4349 domain-containing protein</fullName>
    </recommendedName>
</protein>
<evidence type="ECO:0000256" key="2">
    <source>
        <dbReference type="SAM" id="Phobius"/>
    </source>
</evidence>
<gene>
    <name evidence="5" type="ORF">A5640_09900</name>
</gene>
<dbReference type="SUPFAM" id="SSF53300">
    <property type="entry name" value="vWA-like"/>
    <property type="match status" value="1"/>
</dbReference>
<evidence type="ECO:0000259" key="4">
    <source>
        <dbReference type="PROSITE" id="PS51468"/>
    </source>
</evidence>
<dbReference type="Gene3D" id="3.40.50.410">
    <property type="entry name" value="von Willebrand factor, type A domain"/>
    <property type="match status" value="1"/>
</dbReference>
<dbReference type="Pfam" id="PF14257">
    <property type="entry name" value="DUF4349"/>
    <property type="match status" value="1"/>
</dbReference>
<comment type="caution">
    <text evidence="5">The sequence shown here is derived from an EMBL/GenBank/DDBJ whole genome shotgun (WGS) entry which is preliminary data.</text>
</comment>
<dbReference type="InterPro" id="IPR025645">
    <property type="entry name" value="DUF4349"/>
</dbReference>
<dbReference type="InterPro" id="IPR013694">
    <property type="entry name" value="VIT"/>
</dbReference>
<feature type="domain" description="VWFA" evidence="3">
    <location>
        <begin position="289"/>
        <end position="461"/>
    </location>
</feature>
<dbReference type="RefSeq" id="WP_065139655.1">
    <property type="nucleotide sequence ID" value="NZ_LZLM01000058.1"/>
</dbReference>
<feature type="compositionally biased region" description="Low complexity" evidence="1">
    <location>
        <begin position="695"/>
        <end position="708"/>
    </location>
</feature>
<dbReference type="SMART" id="SM00327">
    <property type="entry name" value="VWA"/>
    <property type="match status" value="1"/>
</dbReference>
<name>A0A1A3KN96_MYCAS</name>
<dbReference type="Proteomes" id="UP000093925">
    <property type="component" value="Unassembled WGS sequence"/>
</dbReference>
<keyword evidence="2" id="KW-0472">Membrane</keyword>
<dbReference type="PROSITE" id="PS51468">
    <property type="entry name" value="VIT"/>
    <property type="match status" value="1"/>
</dbReference>